<organism evidence="2">
    <name type="scientific">marine sediment metagenome</name>
    <dbReference type="NCBI Taxonomy" id="412755"/>
    <lineage>
        <taxon>unclassified sequences</taxon>
        <taxon>metagenomes</taxon>
        <taxon>ecological metagenomes</taxon>
    </lineage>
</organism>
<accession>A0A0F9S8R5</accession>
<proteinExistence type="predicted"/>
<feature type="region of interest" description="Disordered" evidence="1">
    <location>
        <begin position="34"/>
        <end position="57"/>
    </location>
</feature>
<evidence type="ECO:0000313" key="2">
    <source>
        <dbReference type="EMBL" id="KKN63439.1"/>
    </source>
</evidence>
<comment type="caution">
    <text evidence="2">The sequence shown here is derived from an EMBL/GenBank/DDBJ whole genome shotgun (WGS) entry which is preliminary data.</text>
</comment>
<sequence>MQALLKCLVAGAAMSVLASYSVLAQDKAGETSLPTSPFASTTPGQAPTASASPDTPTGLELGLLDWSPIPTRCAFVDPDKTVKPSTETAFEPFVFLTMTQSGSGTTVGPERGYVMANGLVRELEKGKTAPNKDGQVVTVWRSAGEPRINVNIVLADARQENGTTRYSGSMTLFWGDKKESVAITGSCEN</sequence>
<dbReference type="EMBL" id="LAZR01000589">
    <property type="protein sequence ID" value="KKN63439.1"/>
    <property type="molecule type" value="Genomic_DNA"/>
</dbReference>
<reference evidence="2" key="1">
    <citation type="journal article" date="2015" name="Nature">
        <title>Complex archaea that bridge the gap between prokaryotes and eukaryotes.</title>
        <authorList>
            <person name="Spang A."/>
            <person name="Saw J.H."/>
            <person name="Jorgensen S.L."/>
            <person name="Zaremba-Niedzwiedzka K."/>
            <person name="Martijn J."/>
            <person name="Lind A.E."/>
            <person name="van Eijk R."/>
            <person name="Schleper C."/>
            <person name="Guy L."/>
            <person name="Ettema T.J."/>
        </authorList>
    </citation>
    <scope>NUCLEOTIDE SEQUENCE</scope>
</reference>
<name>A0A0F9S8R5_9ZZZZ</name>
<gene>
    <name evidence="2" type="ORF">LCGC14_0501590</name>
</gene>
<feature type="compositionally biased region" description="Polar residues" evidence="1">
    <location>
        <begin position="34"/>
        <end position="55"/>
    </location>
</feature>
<dbReference type="AlphaFoldDB" id="A0A0F9S8R5"/>
<evidence type="ECO:0000256" key="1">
    <source>
        <dbReference type="SAM" id="MobiDB-lite"/>
    </source>
</evidence>
<protein>
    <submittedName>
        <fullName evidence="2">Uncharacterized protein</fullName>
    </submittedName>
</protein>